<keyword evidence="1" id="KW-0732">Signal</keyword>
<proteinExistence type="predicted"/>
<dbReference type="PANTHER" id="PTHR43422:SF3">
    <property type="entry name" value="THIAMINE THIAZOLE SYNTHASE"/>
    <property type="match status" value="1"/>
</dbReference>
<dbReference type="Gene3D" id="3.50.50.60">
    <property type="entry name" value="FAD/NAD(P)-binding domain"/>
    <property type="match status" value="1"/>
</dbReference>
<organism evidence="2 3">
    <name type="scientific">Roseovarius albus</name>
    <dbReference type="NCBI Taxonomy" id="1247867"/>
    <lineage>
        <taxon>Bacteria</taxon>
        <taxon>Pseudomonadati</taxon>
        <taxon>Pseudomonadota</taxon>
        <taxon>Alphaproteobacteria</taxon>
        <taxon>Rhodobacterales</taxon>
        <taxon>Roseobacteraceae</taxon>
        <taxon>Roseovarius</taxon>
    </lineage>
</organism>
<evidence type="ECO:0000313" key="3">
    <source>
        <dbReference type="Proteomes" id="UP000193061"/>
    </source>
</evidence>
<evidence type="ECO:0000256" key="1">
    <source>
        <dbReference type="SAM" id="SignalP"/>
    </source>
</evidence>
<keyword evidence="2" id="KW-0560">Oxidoreductase</keyword>
<feature type="signal peptide" evidence="1">
    <location>
        <begin position="1"/>
        <end position="26"/>
    </location>
</feature>
<dbReference type="InterPro" id="IPR036188">
    <property type="entry name" value="FAD/NAD-bd_sf"/>
</dbReference>
<dbReference type="RefSeq" id="WP_085807190.1">
    <property type="nucleotide sequence ID" value="NZ_FWFX01000013.1"/>
</dbReference>
<name>A0A1X7A0E5_9RHOB</name>
<dbReference type="Pfam" id="PF12831">
    <property type="entry name" value="FAD_oxidored"/>
    <property type="match status" value="1"/>
</dbReference>
<dbReference type="SUPFAM" id="SSF51905">
    <property type="entry name" value="FAD/NAD(P)-binding domain"/>
    <property type="match status" value="1"/>
</dbReference>
<gene>
    <name evidence="2" type="ORF">ROA7450_03528</name>
</gene>
<sequence length="437" mass="48079">MTSRQQQRVIVIGAGMAGLMAAAVLADQFAEVIIIEKDDLPRTPQVRKGVPQGAHVHTFLGYAVKAMEEFLPGIMSELYEAGAVQIRRNKDIWFHDAAGPTPIRDVGILTPSVTRPLLEHVTRQRVLALPNVSIKEATRFTQFCTDGNGDVSGVKVQTGDIGSEISSNLVVDCSGRATTLPRWLVDHRYGDVESQELGIGMSYTSGFFQPPPDLTDDTWACLMLAIPPNTRAAYLTPVDGGLWLATMYGRGGDMAPREAEGFVEWTKGLAHPIIHEKLSRAKPVSDFRSYKIPKGFWLRYDRMEQFPGGIIPMGEAVTSFNPMYGQGISLSAGQARAMRSALAGGLDRLAQRYFEASEALNQVGWSVMETRDLEHPSTVGERPADIEDRWKMGAAIRKLAEADAEVHRLSVNVTHLLESPSVLLREDIVERAQKLVN</sequence>
<dbReference type="AlphaFoldDB" id="A0A1X7A0E5"/>
<feature type="chain" id="PRO_5012123442" evidence="1">
    <location>
        <begin position="27"/>
        <end position="437"/>
    </location>
</feature>
<dbReference type="PRINTS" id="PR00420">
    <property type="entry name" value="RNGMNOXGNASE"/>
</dbReference>
<dbReference type="OrthoDB" id="9790035at2"/>
<dbReference type="Proteomes" id="UP000193061">
    <property type="component" value="Unassembled WGS sequence"/>
</dbReference>
<accession>A0A1X7A0E5</accession>
<dbReference type="PANTHER" id="PTHR43422">
    <property type="entry name" value="THIAMINE THIAZOLE SYNTHASE"/>
    <property type="match status" value="1"/>
</dbReference>
<dbReference type="EC" id="1.14.13.-" evidence="2"/>
<dbReference type="GO" id="GO:0016491">
    <property type="term" value="F:oxidoreductase activity"/>
    <property type="evidence" value="ECO:0007669"/>
    <property type="project" value="UniProtKB-KW"/>
</dbReference>
<keyword evidence="3" id="KW-1185">Reference proteome</keyword>
<dbReference type="EMBL" id="FWFX01000013">
    <property type="protein sequence ID" value="SLN66400.1"/>
    <property type="molecule type" value="Genomic_DNA"/>
</dbReference>
<evidence type="ECO:0000313" key="2">
    <source>
        <dbReference type="EMBL" id="SLN66400.1"/>
    </source>
</evidence>
<reference evidence="2 3" key="1">
    <citation type="submission" date="2017-03" db="EMBL/GenBank/DDBJ databases">
        <authorList>
            <person name="Afonso C.L."/>
            <person name="Miller P.J."/>
            <person name="Scott M.A."/>
            <person name="Spackman E."/>
            <person name="Goraichik I."/>
            <person name="Dimitrov K.M."/>
            <person name="Suarez D.L."/>
            <person name="Swayne D.E."/>
        </authorList>
    </citation>
    <scope>NUCLEOTIDE SEQUENCE [LARGE SCALE GENOMIC DNA]</scope>
    <source>
        <strain evidence="2 3">CECT 7450</strain>
    </source>
</reference>
<protein>
    <submittedName>
        <fullName evidence="2">Putative epoxidase LasC</fullName>
        <ecNumber evidence="2">1.14.13.-</ecNumber>
    </submittedName>
</protein>